<organism evidence="7 8">
    <name type="scientific">Bacteroides ovatus</name>
    <dbReference type="NCBI Taxonomy" id="28116"/>
    <lineage>
        <taxon>Bacteria</taxon>
        <taxon>Pseudomonadati</taxon>
        <taxon>Bacteroidota</taxon>
        <taxon>Bacteroidia</taxon>
        <taxon>Bacteroidales</taxon>
        <taxon>Bacteroidaceae</taxon>
        <taxon>Bacteroides</taxon>
    </lineage>
</organism>
<sequence length="482" mass="54302">MNKFTLMVLTGCAPITGISAAEKPNLVIIHTDEHSFRTLSCYQNLMPEQEAFVWGKGCNSTTPNIDRIASEGAICMRYYCSSPVSTPSRASMITGLYPQATGAPKNGMFLSDKIPTFASILSENGYATSYVGKWHLAGDENKYTFGIKYNGGFQDNTYMMTGGHAPYFHIKNGKVVAGIGDKAAAKLPANEIIHLTDFFTDKALEILERDKNKPFCLMLSIPDPHTPDYARPPYHDMYKNMKPEMPFTMKPEYASQRPNWGMGGEKDKNEAKSFDANALKQYFGMVKHIDDSVGRILKFLEDNNLLDNTIVVFTSDHGDMFYEHKRRNKGVPYEASSRIPFVIRYPGKIKAGKVINKAYVNTDFAPTILSLMSIKTDAKFHGEDTSADFTSKDKIVDGNRIVHFAQCDGWWAAATDGRYKLIIDKKESPWLIDMKEDPFELKNCYNDADKRTIAQKMQIELMKQLQEFKGTGLNKKQGYILK</sequence>
<dbReference type="Pfam" id="PF00884">
    <property type="entry name" value="Sulfatase"/>
    <property type="match status" value="1"/>
</dbReference>
<comment type="similarity">
    <text evidence="1">Belongs to the sulfatase family.</text>
</comment>
<dbReference type="InterPro" id="IPR000917">
    <property type="entry name" value="Sulfatase_N"/>
</dbReference>
<comment type="PTM">
    <text evidence="5">The conversion to 3-oxoalanine (also known as C-formylglycine, FGly), of a serine or cysteine residue in prokaryotes and of a cysteine residue in eukaryotes, is critical for catalytic activity.</text>
</comment>
<keyword evidence="8" id="KW-1185">Reference proteome</keyword>
<dbReference type="PANTHER" id="PTHR42693">
    <property type="entry name" value="ARYLSULFATASE FAMILY MEMBER"/>
    <property type="match status" value="1"/>
</dbReference>
<comment type="caution">
    <text evidence="7">The sequence shown here is derived from an EMBL/GenBank/DDBJ whole genome shotgun (WGS) entry which is preliminary data.</text>
</comment>
<evidence type="ECO:0000256" key="3">
    <source>
        <dbReference type="ARBA" id="ARBA00022801"/>
    </source>
</evidence>
<dbReference type="PROSITE" id="PS00523">
    <property type="entry name" value="SULFATASE_1"/>
    <property type="match status" value="1"/>
</dbReference>
<evidence type="ECO:0000313" key="8">
    <source>
        <dbReference type="Proteomes" id="UP000473905"/>
    </source>
</evidence>
<dbReference type="InterPro" id="IPR050738">
    <property type="entry name" value="Sulfatase"/>
</dbReference>
<dbReference type="Gene3D" id="3.40.720.10">
    <property type="entry name" value="Alkaline Phosphatase, subunit A"/>
    <property type="match status" value="1"/>
</dbReference>
<dbReference type="GO" id="GO:0004065">
    <property type="term" value="F:arylsulfatase activity"/>
    <property type="evidence" value="ECO:0007669"/>
    <property type="project" value="TreeGrafter"/>
</dbReference>
<evidence type="ECO:0000256" key="4">
    <source>
        <dbReference type="ARBA" id="ARBA00022837"/>
    </source>
</evidence>
<dbReference type="AlphaFoldDB" id="A0A5M5DZ09"/>
<dbReference type="InterPro" id="IPR017850">
    <property type="entry name" value="Alkaline_phosphatase_core_sf"/>
</dbReference>
<feature type="domain" description="Sulfatase N-terminal" evidence="6">
    <location>
        <begin position="24"/>
        <end position="373"/>
    </location>
</feature>
<proteinExistence type="inferred from homology"/>
<keyword evidence="3" id="KW-0378">Hydrolase</keyword>
<name>A0A5M5DZ09_BACOV</name>
<evidence type="ECO:0000256" key="2">
    <source>
        <dbReference type="ARBA" id="ARBA00022723"/>
    </source>
</evidence>
<evidence type="ECO:0000259" key="6">
    <source>
        <dbReference type="Pfam" id="PF00884"/>
    </source>
</evidence>
<dbReference type="InterPro" id="IPR024607">
    <property type="entry name" value="Sulfatase_CS"/>
</dbReference>
<evidence type="ECO:0000313" key="7">
    <source>
        <dbReference type="EMBL" id="KAA4091696.1"/>
    </source>
</evidence>
<feature type="modified residue" description="3-oxoalanine (Ser)" evidence="5">
    <location>
        <position position="85"/>
    </location>
</feature>
<dbReference type="PANTHER" id="PTHR42693:SF53">
    <property type="entry name" value="ENDO-4-O-SULFATASE"/>
    <property type="match status" value="1"/>
</dbReference>
<evidence type="ECO:0000256" key="5">
    <source>
        <dbReference type="PIRSR" id="PIRSR600917-52"/>
    </source>
</evidence>
<dbReference type="GO" id="GO:0046872">
    <property type="term" value="F:metal ion binding"/>
    <property type="evidence" value="ECO:0007669"/>
    <property type="project" value="UniProtKB-KW"/>
</dbReference>
<dbReference type="Proteomes" id="UP000473905">
    <property type="component" value="Unassembled WGS sequence"/>
</dbReference>
<dbReference type="SUPFAM" id="SSF53649">
    <property type="entry name" value="Alkaline phosphatase-like"/>
    <property type="match status" value="1"/>
</dbReference>
<keyword evidence="4" id="KW-0106">Calcium</keyword>
<dbReference type="EMBL" id="VWKB01000036">
    <property type="protein sequence ID" value="KAA4091696.1"/>
    <property type="molecule type" value="Genomic_DNA"/>
</dbReference>
<evidence type="ECO:0000256" key="1">
    <source>
        <dbReference type="ARBA" id="ARBA00008779"/>
    </source>
</evidence>
<dbReference type="CDD" id="cd16034">
    <property type="entry name" value="sulfatase_like"/>
    <property type="match status" value="1"/>
</dbReference>
<gene>
    <name evidence="7" type="ORF">F3D66_22610</name>
</gene>
<reference evidence="7 8" key="1">
    <citation type="journal article" date="2019" name="Nat. Med.">
        <title>A library of human gut bacterial isolates paired with longitudinal multiomics data enables mechanistic microbiome research.</title>
        <authorList>
            <person name="Poyet M."/>
            <person name="Groussin M."/>
            <person name="Gibbons S.M."/>
            <person name="Avila-Pacheco J."/>
            <person name="Jiang X."/>
            <person name="Kearney S.M."/>
            <person name="Perrotta A.R."/>
            <person name="Berdy B."/>
            <person name="Zhao S."/>
            <person name="Lieberman T.D."/>
            <person name="Swanson P.K."/>
            <person name="Smith M."/>
            <person name="Roesemann S."/>
            <person name="Alexander J.E."/>
            <person name="Rich S.A."/>
            <person name="Livny J."/>
            <person name="Vlamakis H."/>
            <person name="Clish C."/>
            <person name="Bullock K."/>
            <person name="Deik A."/>
            <person name="Scott J."/>
            <person name="Pierce K.A."/>
            <person name="Xavier R.J."/>
            <person name="Alm E.J."/>
        </authorList>
    </citation>
    <scope>NUCLEOTIDE SEQUENCE [LARGE SCALE GENOMIC DNA]</scope>
    <source>
        <strain evidence="7 8">BIOML-A134</strain>
    </source>
</reference>
<accession>A0A5M5DZ09</accession>
<dbReference type="PROSITE" id="PS00149">
    <property type="entry name" value="SULFATASE_2"/>
    <property type="match status" value="1"/>
</dbReference>
<keyword evidence="2" id="KW-0479">Metal-binding</keyword>
<protein>
    <submittedName>
        <fullName evidence="7">Sulfatase</fullName>
    </submittedName>
</protein>